<feature type="region of interest" description="Disordered" evidence="2">
    <location>
        <begin position="1"/>
        <end position="29"/>
    </location>
</feature>
<dbReference type="PANTHER" id="PTHR38788:SF3">
    <property type="entry name" value="CLR5 DOMAIN-CONTAINING PROTEIN"/>
    <property type="match status" value="1"/>
</dbReference>
<gene>
    <name evidence="4" type="ORF">TWF694_006427</name>
</gene>
<dbReference type="PROSITE" id="PS50088">
    <property type="entry name" value="ANK_REPEAT"/>
    <property type="match status" value="1"/>
</dbReference>
<dbReference type="Proteomes" id="UP001365542">
    <property type="component" value="Unassembled WGS sequence"/>
</dbReference>
<keyword evidence="1" id="KW-0040">ANK repeat</keyword>
<reference evidence="4 5" key="1">
    <citation type="submission" date="2019-10" db="EMBL/GenBank/DDBJ databases">
        <authorList>
            <person name="Palmer J.M."/>
        </authorList>
    </citation>
    <scope>NUCLEOTIDE SEQUENCE [LARGE SCALE GENOMIC DNA]</scope>
    <source>
        <strain evidence="4 5">TWF694</strain>
    </source>
</reference>
<name>A0AAV9XMM5_9PEZI</name>
<evidence type="ECO:0000313" key="4">
    <source>
        <dbReference type="EMBL" id="KAK6542474.1"/>
    </source>
</evidence>
<feature type="compositionally biased region" description="Acidic residues" evidence="2">
    <location>
        <begin position="1116"/>
        <end position="1128"/>
    </location>
</feature>
<dbReference type="PANTHER" id="PTHR38788">
    <property type="entry name" value="CLR5 DOMAIN-CONTAINING PROTEIN"/>
    <property type="match status" value="1"/>
</dbReference>
<dbReference type="InterPro" id="IPR036770">
    <property type="entry name" value="Ankyrin_rpt-contain_sf"/>
</dbReference>
<evidence type="ECO:0000256" key="1">
    <source>
        <dbReference type="PROSITE-ProRule" id="PRU00023"/>
    </source>
</evidence>
<dbReference type="SUPFAM" id="SSF48403">
    <property type="entry name" value="Ankyrin repeat"/>
    <property type="match status" value="1"/>
</dbReference>
<dbReference type="PROSITE" id="PS50297">
    <property type="entry name" value="ANK_REP_REGION"/>
    <property type="match status" value="1"/>
</dbReference>
<proteinExistence type="predicted"/>
<keyword evidence="5" id="KW-1185">Reference proteome</keyword>
<dbReference type="Gene3D" id="1.25.40.20">
    <property type="entry name" value="Ankyrin repeat-containing domain"/>
    <property type="match status" value="1"/>
</dbReference>
<feature type="domain" description="Clr5" evidence="3">
    <location>
        <begin position="32"/>
        <end position="85"/>
    </location>
</feature>
<feature type="region of interest" description="Disordered" evidence="2">
    <location>
        <begin position="1103"/>
        <end position="1128"/>
    </location>
</feature>
<dbReference type="InterPro" id="IPR002110">
    <property type="entry name" value="Ankyrin_rpt"/>
</dbReference>
<dbReference type="Pfam" id="PF14420">
    <property type="entry name" value="Clr5"/>
    <property type="match status" value="1"/>
</dbReference>
<accession>A0AAV9XMM5</accession>
<evidence type="ECO:0000256" key="2">
    <source>
        <dbReference type="SAM" id="MobiDB-lite"/>
    </source>
</evidence>
<evidence type="ECO:0000313" key="5">
    <source>
        <dbReference type="Proteomes" id="UP001365542"/>
    </source>
</evidence>
<dbReference type="InterPro" id="IPR025676">
    <property type="entry name" value="Clr5_dom"/>
</dbReference>
<evidence type="ECO:0000259" key="3">
    <source>
        <dbReference type="Pfam" id="PF14420"/>
    </source>
</evidence>
<feature type="repeat" description="ANK" evidence="1">
    <location>
        <begin position="624"/>
        <end position="656"/>
    </location>
</feature>
<dbReference type="AlphaFoldDB" id="A0AAV9XMM5"/>
<dbReference type="SMART" id="SM00248">
    <property type="entry name" value="ANK"/>
    <property type="match status" value="6"/>
</dbReference>
<comment type="caution">
    <text evidence="4">The sequence shown here is derived from an EMBL/GenBank/DDBJ whole genome shotgun (WGS) entry which is preliminary data.</text>
</comment>
<protein>
    <recommendedName>
        <fullName evidence="3">Clr5 domain-containing protein</fullName>
    </recommendedName>
</protein>
<organism evidence="4 5">
    <name type="scientific">Orbilia ellipsospora</name>
    <dbReference type="NCBI Taxonomy" id="2528407"/>
    <lineage>
        <taxon>Eukaryota</taxon>
        <taxon>Fungi</taxon>
        <taxon>Dikarya</taxon>
        <taxon>Ascomycota</taxon>
        <taxon>Pezizomycotina</taxon>
        <taxon>Orbiliomycetes</taxon>
        <taxon>Orbiliales</taxon>
        <taxon>Orbiliaceae</taxon>
        <taxon>Orbilia</taxon>
    </lineage>
</organism>
<dbReference type="EMBL" id="JAVHJO010000002">
    <property type="protein sequence ID" value="KAK6542474.1"/>
    <property type="molecule type" value="Genomic_DNA"/>
</dbReference>
<sequence>MAGNIHPANHLSNTREPVGEISKSRTTRKIDQQVWDEHKEHIRRLYLGEKKTLNQVSEILERERGFTASKSQYIHMVNEVWGFRKNMTRSDVMSIEAQKRKRVMKGKESVVRVDGRIIEDKEFQRKKSRHFQTVLEQHQQRFEDITEEVTTGPADRIEISTPSPGASLSMIGMGQSVSRLPSPLRMDDQADWMMSWMDVLSTPLRIPSPSPSTLLGSIGQLPLGNSEKLPSFVFQNPFSYITPSMRFDIAFETQITPIFQVTTSPLFIHPENNTIIKQLSSSTPVKNPDQWLSDIRSSILGKSHSPTEFLLFLKSYMIRLSNNIDEPFVERQCIDKLLKSGLVEEYLIIVEKIIKESRAPAPEGNIISAPMNGLGQILEDFGPVVRKFSIVLLYGAARTGNIEVLRMLLDLGILNVHGDEAILRNHLIGVTAIQFAIEYQHAAAYNLLLRQKLKLATSPISDLSPSILWTAVLVDSPDLVSDLVTRYAMTDVDLPWFFGANAVKVRNYLADLQKNGLTWSEELLSNLGAPNFEIVTALELSVWTRRIDCFRILATYHTKNKVYRCLSSPAPRNNNSSLPRKDRVVLLYLAVLNADHQMMREILQHPRLFGYIDEPIHRTGVEIKPETPLERALFRGDINAIKILLQNGADLKNVELRFGSLSPRARQLEIKTRLPPLFRRHLEENGLPEVANVIEEMVQQAKAEEKWDPLFHGSDSEAEDDADLDWTYRVEYCTVQTVSVIIKICDWLFGDSPIWDSSLWETFIGTHSKFLKWMEITITLAIVAGTNEKYAVTRIYGGFHDEETARLLRRAFRRLFAGTSWRLTLYPLVPMILEVIVPNSPHTRSKIRQLGAQYGYAPKKDSRECFLRKLDEFFVIDLALKPGDSNYAEAYNSQTGSRFLSNLEKTLHKYTNELGYIYEGSAGIPDSKFHRKLCEITIPQISQMTEPQILALLSLAIRFNFTDVIEVVLVREPNFMIPGTMFSEVAWFSNEESFRLILGHYSRTSKEGSKGLEMALLLSIIQGDSFKAIELVKYANLGYNYGCNKTALSAAVMLGRLDISNILIEAGAPDDLNMTKELAMNCDFFDIAEFIGKKLVLEESDSIVTSPHGPATDSALDSEDDEIDAGSD</sequence>